<dbReference type="SUPFAM" id="SSF48371">
    <property type="entry name" value="ARM repeat"/>
    <property type="match status" value="1"/>
</dbReference>
<dbReference type="InterPro" id="IPR016024">
    <property type="entry name" value="ARM-type_fold"/>
</dbReference>
<dbReference type="AlphaFoldDB" id="A0A0R3QVX0"/>
<organism evidence="4">
    <name type="scientific">Brugia timori</name>
    <dbReference type="NCBI Taxonomy" id="42155"/>
    <lineage>
        <taxon>Eukaryota</taxon>
        <taxon>Metazoa</taxon>
        <taxon>Ecdysozoa</taxon>
        <taxon>Nematoda</taxon>
        <taxon>Chromadorea</taxon>
        <taxon>Rhabditida</taxon>
        <taxon>Spirurina</taxon>
        <taxon>Spiruromorpha</taxon>
        <taxon>Filarioidea</taxon>
        <taxon>Onchocercidae</taxon>
        <taxon>Brugia</taxon>
    </lineage>
</organism>
<gene>
    <name evidence="2" type="ORF">BTMF_LOCUS9906</name>
</gene>
<dbReference type="Proteomes" id="UP000280834">
    <property type="component" value="Unassembled WGS sequence"/>
</dbReference>
<reference evidence="4" key="1">
    <citation type="submission" date="2017-02" db="UniProtKB">
        <authorList>
            <consortium name="WormBaseParasite"/>
        </authorList>
    </citation>
    <scope>IDENTIFICATION</scope>
</reference>
<evidence type="ECO:0000256" key="1">
    <source>
        <dbReference type="SAM" id="MobiDB-lite"/>
    </source>
</evidence>
<protein>
    <submittedName>
        <fullName evidence="4">Armadillo-type protein</fullName>
    </submittedName>
</protein>
<dbReference type="Gene3D" id="1.25.10.10">
    <property type="entry name" value="Leucine-rich Repeat Variant"/>
    <property type="match status" value="1"/>
</dbReference>
<feature type="compositionally biased region" description="Polar residues" evidence="1">
    <location>
        <begin position="130"/>
        <end position="146"/>
    </location>
</feature>
<accession>A0A0R3QVX0</accession>
<dbReference type="GO" id="GO:0007155">
    <property type="term" value="P:cell adhesion"/>
    <property type="evidence" value="ECO:0007669"/>
    <property type="project" value="InterPro"/>
</dbReference>
<dbReference type="GO" id="GO:0045296">
    <property type="term" value="F:cadherin binding"/>
    <property type="evidence" value="ECO:0007669"/>
    <property type="project" value="InterPro"/>
</dbReference>
<dbReference type="STRING" id="42155.A0A0R3QVX0"/>
<evidence type="ECO:0000313" key="4">
    <source>
        <dbReference type="WBParaSite" id="BTMF_0001187801-mRNA-1"/>
    </source>
</evidence>
<reference evidence="2 3" key="2">
    <citation type="submission" date="2018-11" db="EMBL/GenBank/DDBJ databases">
        <authorList>
            <consortium name="Pathogen Informatics"/>
        </authorList>
    </citation>
    <scope>NUCLEOTIDE SEQUENCE [LARGE SCALE GENOMIC DNA]</scope>
</reference>
<keyword evidence="3" id="KW-1185">Reference proteome</keyword>
<dbReference type="InterPro" id="IPR011989">
    <property type="entry name" value="ARM-like"/>
</dbReference>
<dbReference type="InterPro" id="IPR013284">
    <property type="entry name" value="Beta-catenin"/>
</dbReference>
<proteinExistence type="predicted"/>
<sequence length="154" mass="18004">MLRDHPFVDMLIKLLSWEEIYANDDELLQRELLGLLYQLSKTPEGARQLDMYGPTPVLVDALHSKHRAISTYASGVLKNLQFDKPMMYRGELDTEIESVINSGEEWMHDGLEPELFAEMYHSSEMEQLDHPQSWQHPPPYQTNNRSPLWFDTDL</sequence>
<evidence type="ECO:0000313" key="3">
    <source>
        <dbReference type="Proteomes" id="UP000280834"/>
    </source>
</evidence>
<dbReference type="WBParaSite" id="BTMF_0001187801-mRNA-1">
    <property type="protein sequence ID" value="BTMF_0001187801-mRNA-1"/>
    <property type="gene ID" value="BTMF_0001187801"/>
</dbReference>
<evidence type="ECO:0000313" key="2">
    <source>
        <dbReference type="EMBL" id="VDO33594.1"/>
    </source>
</evidence>
<dbReference type="EMBL" id="UZAG01017231">
    <property type="protein sequence ID" value="VDO33594.1"/>
    <property type="molecule type" value="Genomic_DNA"/>
</dbReference>
<name>A0A0R3QVX0_9BILA</name>
<feature type="region of interest" description="Disordered" evidence="1">
    <location>
        <begin position="129"/>
        <end position="154"/>
    </location>
</feature>
<dbReference type="PANTHER" id="PTHR45976">
    <property type="entry name" value="ARMADILLO SEGMENT POLARITY PROTEIN"/>
    <property type="match status" value="1"/>
</dbReference>